<keyword evidence="3" id="KW-1185">Reference proteome</keyword>
<dbReference type="RefSeq" id="WP_092499927.1">
    <property type="nucleotide sequence ID" value="NZ_FOFG01000028.1"/>
</dbReference>
<dbReference type="Proteomes" id="UP000199647">
    <property type="component" value="Unassembled WGS sequence"/>
</dbReference>
<accession>A0A1H9QG81</accession>
<dbReference type="OrthoDB" id="8611435at2"/>
<keyword evidence="1" id="KW-0732">Signal</keyword>
<feature type="chain" id="PRO_5011480589" evidence="1">
    <location>
        <begin position="26"/>
        <end position="157"/>
    </location>
</feature>
<gene>
    <name evidence="2" type="ORF">SAMN05216548_12812</name>
</gene>
<evidence type="ECO:0000313" key="3">
    <source>
        <dbReference type="Proteomes" id="UP000199647"/>
    </source>
</evidence>
<dbReference type="STRING" id="1855383.SAMN05216548_12812"/>
<dbReference type="AlphaFoldDB" id="A0A1H9QG81"/>
<organism evidence="2 3">
    <name type="scientific">Faunimonas pinastri</name>
    <dbReference type="NCBI Taxonomy" id="1855383"/>
    <lineage>
        <taxon>Bacteria</taxon>
        <taxon>Pseudomonadati</taxon>
        <taxon>Pseudomonadota</taxon>
        <taxon>Alphaproteobacteria</taxon>
        <taxon>Hyphomicrobiales</taxon>
        <taxon>Afifellaceae</taxon>
        <taxon>Faunimonas</taxon>
    </lineage>
</organism>
<evidence type="ECO:0000313" key="2">
    <source>
        <dbReference type="EMBL" id="SER59484.1"/>
    </source>
</evidence>
<name>A0A1H9QG81_9HYPH</name>
<proteinExistence type="predicted"/>
<protein>
    <submittedName>
        <fullName evidence="2">Uncharacterized protein</fullName>
    </submittedName>
</protein>
<evidence type="ECO:0000256" key="1">
    <source>
        <dbReference type="SAM" id="SignalP"/>
    </source>
</evidence>
<dbReference type="EMBL" id="FOFG01000028">
    <property type="protein sequence ID" value="SER59484.1"/>
    <property type="molecule type" value="Genomic_DNA"/>
</dbReference>
<reference evidence="2 3" key="1">
    <citation type="submission" date="2016-10" db="EMBL/GenBank/DDBJ databases">
        <authorList>
            <person name="de Groot N.N."/>
        </authorList>
    </citation>
    <scope>NUCLEOTIDE SEQUENCE [LARGE SCALE GENOMIC DNA]</scope>
    <source>
        <strain evidence="2 3">A52C2</strain>
    </source>
</reference>
<feature type="signal peptide" evidence="1">
    <location>
        <begin position="1"/>
        <end position="25"/>
    </location>
</feature>
<sequence>MMKPLLLASSMASLLLPLATGTAVAGSVYTDLTEHSASCTPPDAEGFSWTCRGPGGHRIEFLDEGNIASFSVDGHEGLAFRGGQTPFGSKAEWVSGADGRPTALILRISSPGASLLTVTRLAPGPVCVVASAKDNGQARAFASVVGNLPCEHPDLLN</sequence>